<name>A0A399D0Y3_9BACT</name>
<comment type="caution">
    <text evidence="1">The sequence shown here is derived from an EMBL/GenBank/DDBJ whole genome shotgun (WGS) entry which is preliminary data.</text>
</comment>
<organism evidence="1 2">
    <name type="scientific">Mariniphaga sediminis</name>
    <dbReference type="NCBI Taxonomy" id="1628158"/>
    <lineage>
        <taxon>Bacteria</taxon>
        <taxon>Pseudomonadati</taxon>
        <taxon>Bacteroidota</taxon>
        <taxon>Bacteroidia</taxon>
        <taxon>Marinilabiliales</taxon>
        <taxon>Prolixibacteraceae</taxon>
        <taxon>Mariniphaga</taxon>
    </lineage>
</organism>
<dbReference type="OrthoDB" id="5149792at2"/>
<dbReference type="Proteomes" id="UP000266441">
    <property type="component" value="Unassembled WGS sequence"/>
</dbReference>
<dbReference type="Gene3D" id="3.40.109.30">
    <property type="entry name" value="putative nitroreductase (tm1586), domain 2"/>
    <property type="match status" value="1"/>
</dbReference>
<proteinExistence type="predicted"/>
<evidence type="ECO:0008006" key="3">
    <source>
        <dbReference type="Google" id="ProtNLM"/>
    </source>
</evidence>
<gene>
    <name evidence="1" type="ORF">D1164_14650</name>
</gene>
<protein>
    <recommendedName>
        <fullName evidence="3">Nitroreductase</fullName>
    </recommendedName>
</protein>
<dbReference type="RefSeq" id="WP_119350756.1">
    <property type="nucleotide sequence ID" value="NZ_QWET01000011.1"/>
</dbReference>
<dbReference type="InterPro" id="IPR000415">
    <property type="entry name" value="Nitroreductase-like"/>
</dbReference>
<dbReference type="AlphaFoldDB" id="A0A399D0Y3"/>
<dbReference type="GO" id="GO:0016491">
    <property type="term" value="F:oxidoreductase activity"/>
    <property type="evidence" value="ECO:0007669"/>
    <property type="project" value="InterPro"/>
</dbReference>
<keyword evidence="2" id="KW-1185">Reference proteome</keyword>
<accession>A0A399D0Y3</accession>
<evidence type="ECO:0000313" key="2">
    <source>
        <dbReference type="Proteomes" id="UP000266441"/>
    </source>
</evidence>
<evidence type="ECO:0000313" key="1">
    <source>
        <dbReference type="EMBL" id="RIH64331.1"/>
    </source>
</evidence>
<reference evidence="1 2" key="1">
    <citation type="journal article" date="2015" name="Int. J. Syst. Evol. Microbiol.">
        <title>Mariniphaga sediminis sp. nov., isolated from coastal sediment.</title>
        <authorList>
            <person name="Wang F.Q."/>
            <person name="Shen Q.Y."/>
            <person name="Chen G.J."/>
            <person name="Du Z.J."/>
        </authorList>
    </citation>
    <scope>NUCLEOTIDE SEQUENCE [LARGE SCALE GENOMIC DNA]</scope>
    <source>
        <strain evidence="1 2">SY21</strain>
    </source>
</reference>
<dbReference type="EMBL" id="QWET01000011">
    <property type="protein sequence ID" value="RIH64331.1"/>
    <property type="molecule type" value="Genomic_DNA"/>
</dbReference>
<dbReference type="NCBIfam" id="NF047509">
    <property type="entry name" value="Rv3131_FMN_oxido"/>
    <property type="match status" value="1"/>
</dbReference>
<dbReference type="Gene3D" id="3.40.109.10">
    <property type="entry name" value="NADH Oxidase"/>
    <property type="match status" value="1"/>
</dbReference>
<sequence length="324" mass="36826">MKTDDFNFLVEFAIKAPSGHNTQPWKFENIDTGIIIHPDFKRALPVVDAENYELYISLGCALENLLLAAKQKDYKCNVQYPENAASSIIIDLTKDDAGKGTLDILFNEIAKRQVTKSKYNDKPLSDDVLEQLGSCFKFEGISMRILDSKKDLENIIPLIIEANNLQFNNSDFLNELVHWIRFSKNEAEKKKDGIWSATMGMPGLGRLLGSLVMKNFVTAKSEEKRLIELLKHSQGLAIFISDTNNAEAWVKTGQAFQRFGLTATHLGVCHAHFNMPCEEIVVRQKLAKELGIENKHPLLLIRYGYAERMPYSYRRNIEKVIIKS</sequence>
<dbReference type="SUPFAM" id="SSF55469">
    <property type="entry name" value="FMN-dependent nitroreductase-like"/>
    <property type="match status" value="2"/>
</dbReference>